<proteinExistence type="inferred from homology"/>
<feature type="binding site" evidence="12">
    <location>
        <position position="438"/>
    </location>
    <ligand>
        <name>Zn(2+)</name>
        <dbReference type="ChEBI" id="CHEBI:29105"/>
        <label>4</label>
    </ligand>
</feature>
<evidence type="ECO:0000256" key="5">
    <source>
        <dbReference type="ARBA" id="ARBA00022679"/>
    </source>
</evidence>
<evidence type="ECO:0000256" key="11">
    <source>
        <dbReference type="PIRNR" id="PIRNR009343"/>
    </source>
</evidence>
<comment type="caution">
    <text evidence="18">The sequence shown here is derived from an EMBL/GenBank/DDBJ whole genome shotgun (WGS) entry which is preliminary data.</text>
</comment>
<feature type="binding site" evidence="12">
    <location>
        <position position="281"/>
    </location>
    <ligand>
        <name>Zn(2+)</name>
        <dbReference type="ChEBI" id="CHEBI:29105"/>
        <label>3</label>
    </ligand>
</feature>
<dbReference type="GO" id="GO:0140949">
    <property type="term" value="F:histone H3K9 trimethyltransferase activity"/>
    <property type="evidence" value="ECO:0007669"/>
    <property type="project" value="UniProtKB-EC"/>
</dbReference>
<feature type="binding site" evidence="12">
    <location>
        <position position="440"/>
    </location>
    <ligand>
        <name>Zn(2+)</name>
        <dbReference type="ChEBI" id="CHEBI:29105"/>
        <label>4</label>
    </ligand>
</feature>
<evidence type="ECO:0000259" key="14">
    <source>
        <dbReference type="PROSITE" id="PS50013"/>
    </source>
</evidence>
<keyword evidence="10 11" id="KW-0539">Nucleus</keyword>
<dbReference type="GO" id="GO:0005694">
    <property type="term" value="C:chromosome"/>
    <property type="evidence" value="ECO:0007669"/>
    <property type="project" value="UniProtKB-SubCell"/>
</dbReference>
<feature type="binding site" evidence="12">
    <location>
        <position position="277"/>
    </location>
    <ligand>
        <name>Zn(2+)</name>
        <dbReference type="ChEBI" id="CHEBI:29105"/>
        <label>3</label>
    </ligand>
</feature>
<comment type="similarity">
    <text evidence="11">Belongs to the class V-like SAM-binding methyltransferase superfamily. Histone-lysine methyltransferase family. Suvar3-9 subfamily.</text>
</comment>
<dbReference type="Pfam" id="PF00385">
    <property type="entry name" value="Chromo"/>
    <property type="match status" value="1"/>
</dbReference>
<accession>A0AAD5KRZ0</accession>
<dbReference type="EC" id="2.1.1.355" evidence="11"/>
<reference evidence="18" key="1">
    <citation type="journal article" date="2022" name="IScience">
        <title>Evolution of zygomycete secretomes and the origins of terrestrial fungal ecologies.</title>
        <authorList>
            <person name="Chang Y."/>
            <person name="Wang Y."/>
            <person name="Mondo S."/>
            <person name="Ahrendt S."/>
            <person name="Andreopoulos W."/>
            <person name="Barry K."/>
            <person name="Beard J."/>
            <person name="Benny G.L."/>
            <person name="Blankenship S."/>
            <person name="Bonito G."/>
            <person name="Cuomo C."/>
            <person name="Desiro A."/>
            <person name="Gervers K.A."/>
            <person name="Hundley H."/>
            <person name="Kuo A."/>
            <person name="LaButti K."/>
            <person name="Lang B.F."/>
            <person name="Lipzen A."/>
            <person name="O'Donnell K."/>
            <person name="Pangilinan J."/>
            <person name="Reynolds N."/>
            <person name="Sandor L."/>
            <person name="Smith M.E."/>
            <person name="Tsang A."/>
            <person name="Grigoriev I.V."/>
            <person name="Stajich J.E."/>
            <person name="Spatafora J.W."/>
        </authorList>
    </citation>
    <scope>NUCLEOTIDE SEQUENCE</scope>
    <source>
        <strain evidence="18">RSA 2281</strain>
    </source>
</reference>
<keyword evidence="5 11" id="KW-0808">Transferase</keyword>
<evidence type="ECO:0000256" key="4">
    <source>
        <dbReference type="ARBA" id="ARBA00022603"/>
    </source>
</evidence>
<feature type="binding site" evidence="12">
    <location>
        <position position="237"/>
    </location>
    <ligand>
        <name>Zn(2+)</name>
        <dbReference type="ChEBI" id="CHEBI:29105"/>
        <label>1</label>
    </ligand>
</feature>
<dbReference type="PROSITE" id="PS50867">
    <property type="entry name" value="PRE_SET"/>
    <property type="match status" value="1"/>
</dbReference>
<keyword evidence="4 11" id="KW-0489">Methyltransferase</keyword>
<keyword evidence="6 11" id="KW-0949">S-adenosyl-L-methionine</keyword>
<keyword evidence="7 11" id="KW-0479">Metal-binding</keyword>
<dbReference type="Pfam" id="PF00856">
    <property type="entry name" value="SET"/>
    <property type="match status" value="1"/>
</dbReference>
<feature type="binding site" evidence="12">
    <location>
        <position position="271"/>
    </location>
    <ligand>
        <name>Zn(2+)</name>
        <dbReference type="ChEBI" id="CHEBI:29105"/>
        <label>2</label>
    </ligand>
</feature>
<dbReference type="PIRSF" id="PIRSF009343">
    <property type="entry name" value="SUV39_SET"/>
    <property type="match status" value="1"/>
</dbReference>
<evidence type="ECO:0000256" key="10">
    <source>
        <dbReference type="ARBA" id="ARBA00023242"/>
    </source>
</evidence>
<evidence type="ECO:0000259" key="17">
    <source>
        <dbReference type="PROSITE" id="PS50868"/>
    </source>
</evidence>
<evidence type="ECO:0000256" key="9">
    <source>
        <dbReference type="ARBA" id="ARBA00022853"/>
    </source>
</evidence>
<dbReference type="Proteomes" id="UP001209540">
    <property type="component" value="Unassembled WGS sequence"/>
</dbReference>
<dbReference type="InterPro" id="IPR003616">
    <property type="entry name" value="Post-SET_dom"/>
</dbReference>
<sequence length="451" mass="51352">MTSNENVYYVKRISGRKYLRKKWCYLIEWEDYAPEENTWEEESCLMGNTELVEEFERQLIKEFPTNPNLVHTHDRIVLSGAFDPESSISESPEPLMVLPLTSKTNSKTNNKRQATDNHKKGSPRKSSRKTVSPELEYDVPEKLKDNWNIIKCGRSKEEIRRFLSELDNSVILAKDHTHKLIRTSATHSHFEGISPRVEVVNTVDGDPFPTDFVYIDGMIFGEGVSPPDPLFLAQCDCDNKLCSGLCHENETLVYSQDGLIKALPGTPIYECNENCECSETCQNRVVQRGRQVPLQIYKTKAKGWGVKALEDIPKGVFVEEYLGEVIKDTAGDFRGKFYDKAGTTYLFDMDFGDYVQYVIDSFMLGNASHFFNHSCSPNLTVYAVYSDSGDVNFHRLAFFSNRLIKKGEEITIDYEGKNKGDTDIPIPQGSPGKATFRCHCSSPNCRKYIHN</sequence>
<comment type="subcellular location">
    <subcellularLocation>
        <location evidence="2">Chromosome</location>
    </subcellularLocation>
    <subcellularLocation>
        <location evidence="1 11">Nucleus</location>
    </subcellularLocation>
</comment>
<dbReference type="GO" id="GO:0032259">
    <property type="term" value="P:methylation"/>
    <property type="evidence" value="ECO:0007669"/>
    <property type="project" value="UniProtKB-KW"/>
</dbReference>
<dbReference type="PANTHER" id="PTHR46223">
    <property type="entry name" value="HISTONE-LYSINE N-METHYLTRANSFERASE SUV39H"/>
    <property type="match status" value="1"/>
</dbReference>
<feature type="binding site" evidence="12">
    <location>
        <position position="242"/>
    </location>
    <ligand>
        <name>Zn(2+)</name>
        <dbReference type="ChEBI" id="CHEBI:29105"/>
        <label>1</label>
    </ligand>
</feature>
<feature type="binding site" evidence="12">
    <location>
        <position position="235"/>
    </location>
    <ligand>
        <name>Zn(2+)</name>
        <dbReference type="ChEBI" id="CHEBI:29105"/>
        <label>1</label>
    </ligand>
</feature>
<feature type="region of interest" description="Disordered" evidence="13">
    <location>
        <begin position="101"/>
        <end position="134"/>
    </location>
</feature>
<keyword evidence="9 11" id="KW-0156">Chromatin regulator</keyword>
<protein>
    <recommendedName>
        <fullName evidence="11">Histone-lysine N-methyltransferase</fullName>
        <ecNumber evidence="11">2.1.1.355</ecNumber>
    </recommendedName>
</protein>
<feature type="domain" description="SET" evidence="15">
    <location>
        <begin position="292"/>
        <end position="415"/>
    </location>
</feature>
<evidence type="ECO:0000256" key="7">
    <source>
        <dbReference type="ARBA" id="ARBA00022723"/>
    </source>
</evidence>
<dbReference type="InterPro" id="IPR001214">
    <property type="entry name" value="SET_dom"/>
</dbReference>
<feature type="binding site" evidence="12">
    <location>
        <position position="375"/>
    </location>
    <ligand>
        <name>Zn(2+)</name>
        <dbReference type="ChEBI" id="CHEBI:29105"/>
        <label>4</label>
    </ligand>
</feature>
<dbReference type="PANTHER" id="PTHR46223:SF3">
    <property type="entry name" value="HISTONE-LYSINE N-METHYLTRANSFERASE SET-23"/>
    <property type="match status" value="1"/>
</dbReference>
<feature type="binding site" evidence="12">
    <location>
        <position position="445"/>
    </location>
    <ligand>
        <name>Zn(2+)</name>
        <dbReference type="ChEBI" id="CHEBI:29105"/>
        <label>4</label>
    </ligand>
</feature>
<feature type="binding site" evidence="12">
    <location>
        <position position="275"/>
    </location>
    <ligand>
        <name>Zn(2+)</name>
        <dbReference type="ChEBI" id="CHEBI:29105"/>
        <label>2</label>
    </ligand>
</feature>
<keyword evidence="8 11" id="KW-0862">Zinc</keyword>
<feature type="domain" description="Chromo" evidence="14">
    <location>
        <begin position="8"/>
        <end position="58"/>
    </location>
</feature>
<feature type="binding site" evidence="12">
    <location>
        <position position="235"/>
    </location>
    <ligand>
        <name>Zn(2+)</name>
        <dbReference type="ChEBI" id="CHEBI:29105"/>
        <label>2</label>
    </ligand>
</feature>
<evidence type="ECO:0000256" key="13">
    <source>
        <dbReference type="SAM" id="MobiDB-lite"/>
    </source>
</evidence>
<evidence type="ECO:0000256" key="6">
    <source>
        <dbReference type="ARBA" id="ARBA00022691"/>
    </source>
</evidence>
<evidence type="ECO:0000313" key="18">
    <source>
        <dbReference type="EMBL" id="KAI9278994.1"/>
    </source>
</evidence>
<organism evidence="18 19">
    <name type="scientific">Phascolomyces articulosus</name>
    <dbReference type="NCBI Taxonomy" id="60185"/>
    <lineage>
        <taxon>Eukaryota</taxon>
        <taxon>Fungi</taxon>
        <taxon>Fungi incertae sedis</taxon>
        <taxon>Mucoromycota</taxon>
        <taxon>Mucoromycotina</taxon>
        <taxon>Mucoromycetes</taxon>
        <taxon>Mucorales</taxon>
        <taxon>Lichtheimiaceae</taxon>
        <taxon>Phascolomyces</taxon>
    </lineage>
</organism>
<dbReference type="InterPro" id="IPR000953">
    <property type="entry name" value="Chromo/chromo_shadow_dom"/>
</dbReference>
<dbReference type="EMBL" id="JAIXMP010000001">
    <property type="protein sequence ID" value="KAI9278994.1"/>
    <property type="molecule type" value="Genomic_DNA"/>
</dbReference>
<evidence type="ECO:0000256" key="8">
    <source>
        <dbReference type="ARBA" id="ARBA00022833"/>
    </source>
</evidence>
<dbReference type="InterPro" id="IPR007728">
    <property type="entry name" value="Pre-SET_dom"/>
</dbReference>
<dbReference type="SMART" id="SM00468">
    <property type="entry name" value="PreSET"/>
    <property type="match status" value="1"/>
</dbReference>
<gene>
    <name evidence="18" type="ORF">BDA99DRAFT_493713</name>
</gene>
<dbReference type="GO" id="GO:0005634">
    <property type="term" value="C:nucleus"/>
    <property type="evidence" value="ECO:0007669"/>
    <property type="project" value="UniProtKB-SubCell"/>
</dbReference>
<dbReference type="InterPro" id="IPR016197">
    <property type="entry name" value="Chromo-like_dom_sf"/>
</dbReference>
<dbReference type="InterPro" id="IPR050973">
    <property type="entry name" value="H3K9_Histone-Lys_N-MTase"/>
</dbReference>
<feature type="domain" description="Post-SET" evidence="17">
    <location>
        <begin position="434"/>
        <end position="450"/>
    </location>
</feature>
<reference evidence="18" key="2">
    <citation type="submission" date="2023-02" db="EMBL/GenBank/DDBJ databases">
        <authorList>
            <consortium name="DOE Joint Genome Institute"/>
            <person name="Mondo S.J."/>
            <person name="Chang Y."/>
            <person name="Wang Y."/>
            <person name="Ahrendt S."/>
            <person name="Andreopoulos W."/>
            <person name="Barry K."/>
            <person name="Beard J."/>
            <person name="Benny G.L."/>
            <person name="Blankenship S."/>
            <person name="Bonito G."/>
            <person name="Cuomo C."/>
            <person name="Desiro A."/>
            <person name="Gervers K.A."/>
            <person name="Hundley H."/>
            <person name="Kuo A."/>
            <person name="LaButti K."/>
            <person name="Lang B.F."/>
            <person name="Lipzen A."/>
            <person name="O'Donnell K."/>
            <person name="Pangilinan J."/>
            <person name="Reynolds N."/>
            <person name="Sandor L."/>
            <person name="Smith M.W."/>
            <person name="Tsang A."/>
            <person name="Grigoriev I.V."/>
            <person name="Stajich J.E."/>
            <person name="Spatafora J.W."/>
        </authorList>
    </citation>
    <scope>NUCLEOTIDE SEQUENCE</scope>
    <source>
        <strain evidence="18">RSA 2281</strain>
    </source>
</reference>
<evidence type="ECO:0000313" key="19">
    <source>
        <dbReference type="Proteomes" id="UP001209540"/>
    </source>
</evidence>
<evidence type="ECO:0000256" key="1">
    <source>
        <dbReference type="ARBA" id="ARBA00004123"/>
    </source>
</evidence>
<dbReference type="InterPro" id="IPR011381">
    <property type="entry name" value="H3-K9_MeTrfase_SUV39H1/2-like"/>
</dbReference>
<evidence type="ECO:0000256" key="12">
    <source>
        <dbReference type="PIRSR" id="PIRSR009343-2"/>
    </source>
</evidence>
<dbReference type="SUPFAM" id="SSF54160">
    <property type="entry name" value="Chromo domain-like"/>
    <property type="match status" value="1"/>
</dbReference>
<feature type="binding site" evidence="12">
    <location>
        <position position="271"/>
    </location>
    <ligand>
        <name>Zn(2+)</name>
        <dbReference type="ChEBI" id="CHEBI:29105"/>
        <label>3</label>
    </ligand>
</feature>
<dbReference type="CDD" id="cd00024">
    <property type="entry name" value="CD_CSD"/>
    <property type="match status" value="1"/>
</dbReference>
<dbReference type="SUPFAM" id="SSF82199">
    <property type="entry name" value="SET domain"/>
    <property type="match status" value="1"/>
</dbReference>
<dbReference type="PROSITE" id="PS50868">
    <property type="entry name" value="POST_SET"/>
    <property type="match status" value="1"/>
</dbReference>
<feature type="compositionally biased region" description="Polar residues" evidence="13">
    <location>
        <begin position="101"/>
        <end position="112"/>
    </location>
</feature>
<evidence type="ECO:0000256" key="3">
    <source>
        <dbReference type="ARBA" id="ARBA00022454"/>
    </source>
</evidence>
<evidence type="ECO:0000256" key="2">
    <source>
        <dbReference type="ARBA" id="ARBA00004286"/>
    </source>
</evidence>
<dbReference type="GO" id="GO:0008270">
    <property type="term" value="F:zinc ion binding"/>
    <property type="evidence" value="ECO:0007669"/>
    <property type="project" value="UniProtKB-UniRule"/>
</dbReference>
<feature type="domain" description="Pre-SET" evidence="16">
    <location>
        <begin position="233"/>
        <end position="289"/>
    </location>
</feature>
<keyword evidence="19" id="KW-1185">Reference proteome</keyword>
<dbReference type="InterPro" id="IPR046341">
    <property type="entry name" value="SET_dom_sf"/>
</dbReference>
<dbReference type="Gene3D" id="2.170.270.10">
    <property type="entry name" value="SET domain"/>
    <property type="match status" value="1"/>
</dbReference>
<name>A0AAD5KRZ0_9FUNG</name>
<evidence type="ECO:0000259" key="15">
    <source>
        <dbReference type="PROSITE" id="PS50280"/>
    </source>
</evidence>
<dbReference type="PROSITE" id="PS50013">
    <property type="entry name" value="CHROMO_2"/>
    <property type="match status" value="1"/>
</dbReference>
<comment type="catalytic activity">
    <reaction evidence="11">
        <text>L-lysyl(9)-[histone H3] + 3 S-adenosyl-L-methionine = N(6),N(6),N(6)-trimethyl-L-lysyl(9)-[histone H3] + 3 S-adenosyl-L-homocysteine + 3 H(+)</text>
        <dbReference type="Rhea" id="RHEA:60276"/>
        <dbReference type="Rhea" id="RHEA-COMP:15538"/>
        <dbReference type="Rhea" id="RHEA-COMP:15546"/>
        <dbReference type="ChEBI" id="CHEBI:15378"/>
        <dbReference type="ChEBI" id="CHEBI:29969"/>
        <dbReference type="ChEBI" id="CHEBI:57856"/>
        <dbReference type="ChEBI" id="CHEBI:59789"/>
        <dbReference type="ChEBI" id="CHEBI:61961"/>
        <dbReference type="EC" id="2.1.1.355"/>
    </reaction>
</comment>
<dbReference type="Pfam" id="PF05033">
    <property type="entry name" value="Pre-SET"/>
    <property type="match status" value="1"/>
</dbReference>
<evidence type="ECO:0000259" key="16">
    <source>
        <dbReference type="PROSITE" id="PS50867"/>
    </source>
</evidence>
<keyword evidence="3" id="KW-0158">Chromosome</keyword>
<dbReference type="PROSITE" id="PS50280">
    <property type="entry name" value="SET"/>
    <property type="match status" value="1"/>
</dbReference>
<dbReference type="InterPro" id="IPR023780">
    <property type="entry name" value="Chromo_domain"/>
</dbReference>
<dbReference type="AlphaFoldDB" id="A0AAD5KRZ0"/>
<dbReference type="Gene3D" id="2.40.50.40">
    <property type="match status" value="1"/>
</dbReference>
<dbReference type="SMART" id="SM00317">
    <property type="entry name" value="SET"/>
    <property type="match status" value="1"/>
</dbReference>